<comment type="caution">
    <text evidence="1">The sequence shown here is derived from an EMBL/GenBank/DDBJ whole genome shotgun (WGS) entry which is preliminary data.</text>
</comment>
<dbReference type="SUPFAM" id="SSF52540">
    <property type="entry name" value="P-loop containing nucleoside triphosphate hydrolases"/>
    <property type="match status" value="1"/>
</dbReference>
<dbReference type="EMBL" id="PHUF01000002">
    <property type="protein sequence ID" value="PKB25474.1"/>
    <property type="molecule type" value="Genomic_DNA"/>
</dbReference>
<dbReference type="GO" id="GO:0006261">
    <property type="term" value="P:DNA-templated DNA replication"/>
    <property type="evidence" value="ECO:0007669"/>
    <property type="project" value="TreeGrafter"/>
</dbReference>
<dbReference type="AlphaFoldDB" id="A0A2N0I2R1"/>
<dbReference type="InterPro" id="IPR027417">
    <property type="entry name" value="P-loop_NTPase"/>
</dbReference>
<proteinExistence type="predicted"/>
<dbReference type="InterPro" id="IPR050238">
    <property type="entry name" value="DNA_Rep/Repair_Clamp_Loader"/>
</dbReference>
<sequence length="320" mass="34545">MIGLTGHDQAWRAWAEAAGSARMHHAWILAGIKGLGKGAFARAAAARLVAETGLPQPAWDAHPDIIVLDHLPANDSEEEKRAEGKPWQKKRNITIDQVRRMQARLITRPTLGARRVVIIDPTDDMEKGAVNALLKSLEEPPAGTFFLLVAHRLGRLLPTIRSRCRVLRFAPLDDDAIDAILRSEVPRADALTRAAAIAAAEGSPGAALSFVEQDLGVLHGIMQRLIDEGDEHLALRGALAEAIGARPDRERQQAVIDLARAVAAAELAHSSNERQQRVIAAHGELVRLGSQASTYNFDPALLVMEIGGLLASLAMPRETA</sequence>
<dbReference type="PANTHER" id="PTHR11669">
    <property type="entry name" value="REPLICATION FACTOR C / DNA POLYMERASE III GAMMA-TAU SUBUNIT"/>
    <property type="match status" value="1"/>
</dbReference>
<evidence type="ECO:0000313" key="1">
    <source>
        <dbReference type="EMBL" id="PKB25474.1"/>
    </source>
</evidence>
<dbReference type="GO" id="GO:0009360">
    <property type="term" value="C:DNA polymerase III complex"/>
    <property type="evidence" value="ECO:0007669"/>
    <property type="project" value="TreeGrafter"/>
</dbReference>
<dbReference type="Pfam" id="PF13177">
    <property type="entry name" value="DNA_pol3_delta2"/>
    <property type="match status" value="1"/>
</dbReference>
<dbReference type="OrthoDB" id="9811073at2"/>
<organism evidence="1 2">
    <name type="scientific">Novosphingobium kunmingense</name>
    <dbReference type="NCBI Taxonomy" id="1211806"/>
    <lineage>
        <taxon>Bacteria</taxon>
        <taxon>Pseudomonadati</taxon>
        <taxon>Pseudomonadota</taxon>
        <taxon>Alphaproteobacteria</taxon>
        <taxon>Sphingomonadales</taxon>
        <taxon>Sphingomonadaceae</taxon>
        <taxon>Novosphingobium</taxon>
    </lineage>
</organism>
<protein>
    <submittedName>
        <fullName evidence="1">DNA polymerase III delta prime subunit</fullName>
    </submittedName>
</protein>
<dbReference type="Proteomes" id="UP000232587">
    <property type="component" value="Unassembled WGS sequence"/>
</dbReference>
<dbReference type="RefSeq" id="WP_100865912.1">
    <property type="nucleotide sequence ID" value="NZ_PHUF01000002.1"/>
</dbReference>
<dbReference type="PANTHER" id="PTHR11669:SF8">
    <property type="entry name" value="DNA POLYMERASE III SUBUNIT DELTA"/>
    <property type="match status" value="1"/>
</dbReference>
<accession>A0A2N0I2R1</accession>
<keyword evidence="2" id="KW-1185">Reference proteome</keyword>
<name>A0A2N0I2R1_9SPHN</name>
<gene>
    <name evidence="1" type="ORF">B0I00_0675</name>
</gene>
<reference evidence="1 2" key="1">
    <citation type="submission" date="2017-11" db="EMBL/GenBank/DDBJ databases">
        <title>Genomic Encyclopedia of Type Strains, Phase III (KMG-III): the genomes of soil and plant-associated and newly described type strains.</title>
        <authorList>
            <person name="Whitman W."/>
        </authorList>
    </citation>
    <scope>NUCLEOTIDE SEQUENCE [LARGE SCALE GENOMIC DNA]</scope>
    <source>
        <strain evidence="1 2">CGMCC 1.12274</strain>
    </source>
</reference>
<evidence type="ECO:0000313" key="2">
    <source>
        <dbReference type="Proteomes" id="UP000232587"/>
    </source>
</evidence>
<dbReference type="Gene3D" id="3.40.50.300">
    <property type="entry name" value="P-loop containing nucleotide triphosphate hydrolases"/>
    <property type="match status" value="1"/>
</dbReference>